<dbReference type="AlphaFoldDB" id="A0AAD8SCB6"/>
<dbReference type="SMART" id="SM00256">
    <property type="entry name" value="FBOX"/>
    <property type="match status" value="1"/>
</dbReference>
<organism evidence="3 4">
    <name type="scientific">Lolium multiflorum</name>
    <name type="common">Italian ryegrass</name>
    <name type="synonym">Lolium perenne subsp. multiflorum</name>
    <dbReference type="NCBI Taxonomy" id="4521"/>
    <lineage>
        <taxon>Eukaryota</taxon>
        <taxon>Viridiplantae</taxon>
        <taxon>Streptophyta</taxon>
        <taxon>Embryophyta</taxon>
        <taxon>Tracheophyta</taxon>
        <taxon>Spermatophyta</taxon>
        <taxon>Magnoliopsida</taxon>
        <taxon>Liliopsida</taxon>
        <taxon>Poales</taxon>
        <taxon>Poaceae</taxon>
        <taxon>BOP clade</taxon>
        <taxon>Pooideae</taxon>
        <taxon>Poodae</taxon>
        <taxon>Poeae</taxon>
        <taxon>Poeae Chloroplast Group 2 (Poeae type)</taxon>
        <taxon>Loliodinae</taxon>
        <taxon>Loliinae</taxon>
        <taxon>Lolium</taxon>
    </lineage>
</organism>
<dbReference type="SUPFAM" id="SSF69322">
    <property type="entry name" value="Tricorn protease domain 2"/>
    <property type="match status" value="1"/>
</dbReference>
<gene>
    <name evidence="3" type="ORF">QYE76_066463</name>
</gene>
<proteinExistence type="predicted"/>
<feature type="domain" description="F-box" evidence="2">
    <location>
        <begin position="55"/>
        <end position="104"/>
    </location>
</feature>
<keyword evidence="4" id="KW-1185">Reference proteome</keyword>
<evidence type="ECO:0000313" key="3">
    <source>
        <dbReference type="EMBL" id="KAK1648658.1"/>
    </source>
</evidence>
<dbReference type="PANTHER" id="PTHR44586">
    <property type="entry name" value="F-BOX DOMAIN CONTAINING PROTEIN, EXPRESSED"/>
    <property type="match status" value="1"/>
</dbReference>
<evidence type="ECO:0000313" key="4">
    <source>
        <dbReference type="Proteomes" id="UP001231189"/>
    </source>
</evidence>
<sequence>MKACSVAMIFGLWHPWNLCSLLLRVLRKLLGLPPSLMKKSLERKHIHPAHLEIEVGKLPELPQDVLMDIFALLEIPDLMRASSICSSWRSIHSSLCSLGLYKRPQTPCLFYTSESAGDTVAFLYSLAEKRSYKLTLPEPPIRTRYVIGSSNGWLVTADERSEMHLLNPITCEQIALPSVITIEHVTPIFNEAGALCMYHYSPHTAEYFNDEPRSLALATLRNYLHDKAFVFYDASAGGHIVALIHSPYGQLSFARLGDNKWTWVPPHSDFQDCIYKDGLLYAVTLHGKIYAFDLRGPMVTTELILDMVEYCWNKYIVQAPCGDLLQIWRTREGSEDAGPPSYVINTTNIKIYKVDTRAKKLVGINSLDDHVFLLGHNQTLCLSAQEHLQLKANRVYFTDDEETYLYGWKDNRRDIGIFDLANNSCEELVSPQLWSNWPTPVWITPSLTRL</sequence>
<reference evidence="3" key="1">
    <citation type="submission" date="2023-07" db="EMBL/GenBank/DDBJ databases">
        <title>A chromosome-level genome assembly of Lolium multiflorum.</title>
        <authorList>
            <person name="Chen Y."/>
            <person name="Copetti D."/>
            <person name="Kolliker R."/>
            <person name="Studer B."/>
        </authorList>
    </citation>
    <scope>NUCLEOTIDE SEQUENCE</scope>
    <source>
        <strain evidence="3">02402/16</strain>
        <tissue evidence="3">Leaf</tissue>
    </source>
</reference>
<accession>A0AAD8SCB6</accession>
<protein>
    <recommendedName>
        <fullName evidence="2">F-box domain-containing protein</fullName>
    </recommendedName>
</protein>
<dbReference type="CDD" id="cd09917">
    <property type="entry name" value="F-box_SF"/>
    <property type="match status" value="1"/>
</dbReference>
<dbReference type="Gene3D" id="1.20.1280.50">
    <property type="match status" value="1"/>
</dbReference>
<dbReference type="InterPro" id="IPR005174">
    <property type="entry name" value="KIB1-4_b-propeller"/>
</dbReference>
<dbReference type="Pfam" id="PF12937">
    <property type="entry name" value="F-box-like"/>
    <property type="match status" value="1"/>
</dbReference>
<dbReference type="EMBL" id="JAUUTY010000004">
    <property type="protein sequence ID" value="KAK1648658.1"/>
    <property type="molecule type" value="Genomic_DNA"/>
</dbReference>
<comment type="caution">
    <text evidence="3">The sequence shown here is derived from an EMBL/GenBank/DDBJ whole genome shotgun (WGS) entry which is preliminary data.</text>
</comment>
<dbReference type="InterPro" id="IPR036047">
    <property type="entry name" value="F-box-like_dom_sf"/>
</dbReference>
<dbReference type="SUPFAM" id="SSF81383">
    <property type="entry name" value="F-box domain"/>
    <property type="match status" value="1"/>
</dbReference>
<dbReference type="Pfam" id="PF03478">
    <property type="entry name" value="Beta-prop_KIB1-4"/>
    <property type="match status" value="1"/>
</dbReference>
<keyword evidence="1" id="KW-0732">Signal</keyword>
<dbReference type="InterPro" id="IPR001810">
    <property type="entry name" value="F-box_dom"/>
</dbReference>
<dbReference type="Proteomes" id="UP001231189">
    <property type="component" value="Unassembled WGS sequence"/>
</dbReference>
<dbReference type="PANTHER" id="PTHR44586:SF19">
    <property type="entry name" value="OS11G0576400 PROTEIN"/>
    <property type="match status" value="1"/>
</dbReference>
<evidence type="ECO:0000259" key="2">
    <source>
        <dbReference type="PROSITE" id="PS50181"/>
    </source>
</evidence>
<name>A0AAD8SCB6_LOLMU</name>
<feature type="signal peptide" evidence="1">
    <location>
        <begin position="1"/>
        <end position="31"/>
    </location>
</feature>
<feature type="chain" id="PRO_5042213051" description="F-box domain-containing protein" evidence="1">
    <location>
        <begin position="32"/>
        <end position="450"/>
    </location>
</feature>
<dbReference type="PROSITE" id="PS50181">
    <property type="entry name" value="FBOX"/>
    <property type="match status" value="1"/>
</dbReference>
<evidence type="ECO:0000256" key="1">
    <source>
        <dbReference type="SAM" id="SignalP"/>
    </source>
</evidence>